<feature type="transmembrane region" description="Helical" evidence="2">
    <location>
        <begin position="20"/>
        <end position="40"/>
    </location>
</feature>
<evidence type="ECO:0000313" key="4">
    <source>
        <dbReference type="EMBL" id="UUP14404.1"/>
    </source>
</evidence>
<sequence length="351" mass="38482">MRKPARRRSRRHRVLRRVLLGLAICIVGPVMVFLSFALYLQHQLTGQIHRIDGVFDGGHERPAKSAGRAADAVDILVLGTDRRSEQPTTGTDATSAAWVPGAQRSDAMMILHIDADRRGASVISLPRDLWVTIPGHGPGKINAAFSYGGPSLAVRTVESVTGIRIDHLAVIDWNGFRQFTDALGGVTIDVPETVHDGYRDITWTAGRHTMNGDEALDYVGQRAGLPGGDLDRIHRQQNFLRTLLDETLTQELVKEPRQAYRILDILTQNLSVDRDWSVGKMRSLVISLRHLRSAGIDYLTVPVAGTGMEGTQSVVHLDRVGSEDLWAAVRDDAVSVWLAKNLTSATPATVS</sequence>
<dbReference type="Proteomes" id="UP001316184">
    <property type="component" value="Chromosome"/>
</dbReference>
<feature type="domain" description="Cell envelope-related transcriptional attenuator" evidence="3">
    <location>
        <begin position="104"/>
        <end position="246"/>
    </location>
</feature>
<evidence type="ECO:0000313" key="5">
    <source>
        <dbReference type="Proteomes" id="UP001316184"/>
    </source>
</evidence>
<dbReference type="NCBIfam" id="TIGR00350">
    <property type="entry name" value="lytR_cpsA_psr"/>
    <property type="match status" value="1"/>
</dbReference>
<evidence type="ECO:0000256" key="2">
    <source>
        <dbReference type="SAM" id="Phobius"/>
    </source>
</evidence>
<dbReference type="PANTHER" id="PTHR33392:SF6">
    <property type="entry name" value="POLYISOPRENYL-TEICHOIC ACID--PEPTIDOGLYCAN TEICHOIC ACID TRANSFERASE TAGU"/>
    <property type="match status" value="1"/>
</dbReference>
<organism evidence="4 5">
    <name type="scientific">Aeromicrobium wangtongii</name>
    <dbReference type="NCBI Taxonomy" id="2969247"/>
    <lineage>
        <taxon>Bacteria</taxon>
        <taxon>Bacillati</taxon>
        <taxon>Actinomycetota</taxon>
        <taxon>Actinomycetes</taxon>
        <taxon>Propionibacteriales</taxon>
        <taxon>Nocardioidaceae</taxon>
        <taxon>Aeromicrobium</taxon>
    </lineage>
</organism>
<keyword evidence="2" id="KW-0812">Transmembrane</keyword>
<dbReference type="RefSeq" id="WP_232398229.1">
    <property type="nucleotide sequence ID" value="NZ_CP102173.1"/>
</dbReference>
<name>A0ABY5M8E3_9ACTN</name>
<comment type="similarity">
    <text evidence="1">Belongs to the LytR/CpsA/Psr (LCP) family.</text>
</comment>
<gene>
    <name evidence="4" type="ORF">NQV15_03565</name>
</gene>
<dbReference type="PANTHER" id="PTHR33392">
    <property type="entry name" value="POLYISOPRENYL-TEICHOIC ACID--PEPTIDOGLYCAN TEICHOIC ACID TRANSFERASE TAGU"/>
    <property type="match status" value="1"/>
</dbReference>
<keyword evidence="5" id="KW-1185">Reference proteome</keyword>
<dbReference type="InterPro" id="IPR004474">
    <property type="entry name" value="LytR_CpsA_psr"/>
</dbReference>
<dbReference type="Gene3D" id="3.40.630.190">
    <property type="entry name" value="LCP protein"/>
    <property type="match status" value="1"/>
</dbReference>
<protein>
    <submittedName>
        <fullName evidence="4">LCP family protein</fullName>
    </submittedName>
</protein>
<evidence type="ECO:0000256" key="1">
    <source>
        <dbReference type="ARBA" id="ARBA00006068"/>
    </source>
</evidence>
<dbReference type="Pfam" id="PF03816">
    <property type="entry name" value="LytR_cpsA_psr"/>
    <property type="match status" value="1"/>
</dbReference>
<evidence type="ECO:0000259" key="3">
    <source>
        <dbReference type="Pfam" id="PF03816"/>
    </source>
</evidence>
<reference evidence="4 5" key="1">
    <citation type="submission" date="2022-08" db="EMBL/GenBank/DDBJ databases">
        <title>novel species in genus Aeromicrobium.</title>
        <authorList>
            <person name="Ye L."/>
        </authorList>
    </citation>
    <scope>NUCLEOTIDE SEQUENCE [LARGE SCALE GENOMIC DNA]</scope>
    <source>
        <strain evidence="5">zg-Y1379</strain>
    </source>
</reference>
<dbReference type="InterPro" id="IPR050922">
    <property type="entry name" value="LytR/CpsA/Psr_CW_biosynth"/>
</dbReference>
<keyword evidence="2" id="KW-1133">Transmembrane helix</keyword>
<proteinExistence type="inferred from homology"/>
<dbReference type="EMBL" id="CP102173">
    <property type="protein sequence ID" value="UUP14404.1"/>
    <property type="molecule type" value="Genomic_DNA"/>
</dbReference>
<accession>A0ABY5M8E3</accession>
<keyword evidence="2" id="KW-0472">Membrane</keyword>